<feature type="transmembrane region" description="Helical" evidence="1">
    <location>
        <begin position="15"/>
        <end position="35"/>
    </location>
</feature>
<dbReference type="Proteomes" id="UP000646053">
    <property type="component" value="Unassembled WGS sequence"/>
</dbReference>
<name>A0A8J7Z2I1_9CYAN</name>
<dbReference type="EMBL" id="WVIE01000020">
    <property type="protein sequence ID" value="NDJ18824.1"/>
    <property type="molecule type" value="Genomic_DNA"/>
</dbReference>
<gene>
    <name evidence="2" type="ORF">GS601_16255</name>
</gene>
<evidence type="ECO:0000313" key="2">
    <source>
        <dbReference type="EMBL" id="NDJ18824.1"/>
    </source>
</evidence>
<evidence type="ECO:0000313" key="3">
    <source>
        <dbReference type="Proteomes" id="UP000646053"/>
    </source>
</evidence>
<keyword evidence="1" id="KW-1133">Transmembrane helix</keyword>
<evidence type="ECO:0000256" key="1">
    <source>
        <dbReference type="SAM" id="Phobius"/>
    </source>
</evidence>
<keyword evidence="1" id="KW-0472">Membrane</keyword>
<sequence length="116" mass="13234">MTDFLETDEMRHIKLFLYLLPVFGFFPAIWTLYRQGGTRPERTLSRLVIKLSVGWLVAYVLLGFGATSSSSLHLPMLISASLLTSGYFLVNLWMMVQLWQRKSVGLPGVGWVKRLP</sequence>
<protein>
    <submittedName>
        <fullName evidence="2">Uncharacterized protein</fullName>
    </submittedName>
</protein>
<feature type="transmembrane region" description="Helical" evidence="1">
    <location>
        <begin position="47"/>
        <end position="66"/>
    </location>
</feature>
<keyword evidence="1" id="KW-0812">Transmembrane</keyword>
<accession>A0A8J7Z2I1</accession>
<feature type="transmembrane region" description="Helical" evidence="1">
    <location>
        <begin position="72"/>
        <end position="93"/>
    </location>
</feature>
<comment type="caution">
    <text evidence="2">The sequence shown here is derived from an EMBL/GenBank/DDBJ whole genome shotgun (WGS) entry which is preliminary data.</text>
</comment>
<reference evidence="2" key="1">
    <citation type="submission" date="2019-12" db="EMBL/GenBank/DDBJ databases">
        <title>High-Quality draft genome sequences of three cyanobacteria isolated from the limestone walls of the Old Cathedral of Coimbra.</title>
        <authorList>
            <person name="Tiago I."/>
            <person name="Soares F."/>
            <person name="Portugal A."/>
        </authorList>
    </citation>
    <scope>NUCLEOTIDE SEQUENCE</scope>
    <source>
        <strain evidence="2">A</strain>
    </source>
</reference>
<dbReference type="AlphaFoldDB" id="A0A8J7Z2I1"/>
<keyword evidence="3" id="KW-1185">Reference proteome</keyword>
<dbReference type="RefSeq" id="WP_162424350.1">
    <property type="nucleotide sequence ID" value="NZ_WVIE01000020.1"/>
</dbReference>
<organism evidence="2 3">
    <name type="scientific">Myxacorys almedinensis A</name>
    <dbReference type="NCBI Taxonomy" id="2690445"/>
    <lineage>
        <taxon>Bacteria</taxon>
        <taxon>Bacillati</taxon>
        <taxon>Cyanobacteriota</taxon>
        <taxon>Cyanophyceae</taxon>
        <taxon>Leptolyngbyales</taxon>
        <taxon>Leptolyngbyaceae</taxon>
        <taxon>Myxacorys</taxon>
        <taxon>Myxacorys almedinensis</taxon>
    </lineage>
</organism>
<proteinExistence type="predicted"/>